<dbReference type="Proteomes" id="UP000318571">
    <property type="component" value="Chromosome 4"/>
</dbReference>
<organism evidence="10 11">
    <name type="scientific">Tigriopus californicus</name>
    <name type="common">Marine copepod</name>
    <dbReference type="NCBI Taxonomy" id="6832"/>
    <lineage>
        <taxon>Eukaryota</taxon>
        <taxon>Metazoa</taxon>
        <taxon>Ecdysozoa</taxon>
        <taxon>Arthropoda</taxon>
        <taxon>Crustacea</taxon>
        <taxon>Multicrustacea</taxon>
        <taxon>Hexanauplia</taxon>
        <taxon>Copepoda</taxon>
        <taxon>Harpacticoida</taxon>
        <taxon>Harpacticidae</taxon>
        <taxon>Tigriopus</taxon>
    </lineage>
</organism>
<evidence type="ECO:0000256" key="2">
    <source>
        <dbReference type="ARBA" id="ARBA00022692"/>
    </source>
</evidence>
<dbReference type="EMBL" id="VCGU01000011">
    <property type="protein sequence ID" value="TRY67940.1"/>
    <property type="molecule type" value="Genomic_DNA"/>
</dbReference>
<dbReference type="AlphaFoldDB" id="A0A553NRA6"/>
<keyword evidence="5 8" id="KW-0472">Membrane</keyword>
<dbReference type="GO" id="GO:0005886">
    <property type="term" value="C:plasma membrane"/>
    <property type="evidence" value="ECO:0007669"/>
    <property type="project" value="TreeGrafter"/>
</dbReference>
<keyword evidence="4 8" id="KW-1133">Transmembrane helix</keyword>
<proteinExistence type="predicted"/>
<evidence type="ECO:0000256" key="8">
    <source>
        <dbReference type="SAM" id="Phobius"/>
    </source>
</evidence>
<dbReference type="SUPFAM" id="SSF55073">
    <property type="entry name" value="Nucleotide cyclase"/>
    <property type="match status" value="1"/>
</dbReference>
<dbReference type="GO" id="GO:0004383">
    <property type="term" value="F:guanylate cyclase activity"/>
    <property type="evidence" value="ECO:0007669"/>
    <property type="project" value="TreeGrafter"/>
</dbReference>
<gene>
    <name evidence="10" type="ORF">TCAL_03769</name>
</gene>
<evidence type="ECO:0000256" key="4">
    <source>
        <dbReference type="ARBA" id="ARBA00022989"/>
    </source>
</evidence>
<dbReference type="Gene3D" id="3.30.70.1230">
    <property type="entry name" value="Nucleotide cyclase"/>
    <property type="match status" value="1"/>
</dbReference>
<evidence type="ECO:0000256" key="6">
    <source>
        <dbReference type="ARBA" id="ARBA00023180"/>
    </source>
</evidence>
<name>A0A553NRA6_TIGCA</name>
<comment type="caution">
    <text evidence="10">The sequence shown here is derived from an EMBL/GenBank/DDBJ whole genome shotgun (WGS) entry which is preliminary data.</text>
</comment>
<dbReference type="InterPro" id="IPR029787">
    <property type="entry name" value="Nucleotide_cyclase"/>
</dbReference>
<evidence type="ECO:0000313" key="11">
    <source>
        <dbReference type="Proteomes" id="UP000318571"/>
    </source>
</evidence>
<dbReference type="InterPro" id="IPR001054">
    <property type="entry name" value="A/G_cyclase"/>
</dbReference>
<evidence type="ECO:0000256" key="7">
    <source>
        <dbReference type="ARBA" id="ARBA00023239"/>
    </source>
</evidence>
<evidence type="ECO:0000256" key="5">
    <source>
        <dbReference type="ARBA" id="ARBA00023136"/>
    </source>
</evidence>
<dbReference type="PROSITE" id="PS50125">
    <property type="entry name" value="GUANYLATE_CYCLASE_2"/>
    <property type="match status" value="1"/>
</dbReference>
<protein>
    <recommendedName>
        <fullName evidence="9">Guanylate cyclase domain-containing protein</fullName>
    </recommendedName>
</protein>
<feature type="transmembrane region" description="Helical" evidence="8">
    <location>
        <begin position="287"/>
        <end position="307"/>
    </location>
</feature>
<evidence type="ECO:0000259" key="9">
    <source>
        <dbReference type="PROSITE" id="PS50125"/>
    </source>
</evidence>
<comment type="subcellular location">
    <subcellularLocation>
        <location evidence="1">Membrane</location>
    </subcellularLocation>
</comment>
<keyword evidence="7" id="KW-0456">Lyase</keyword>
<accession>A0A553NRA6</accession>
<dbReference type="PANTHER" id="PTHR11920:SF335">
    <property type="entry name" value="GUANYLATE CYCLASE"/>
    <property type="match status" value="1"/>
</dbReference>
<dbReference type="GO" id="GO:0004016">
    <property type="term" value="F:adenylate cyclase activity"/>
    <property type="evidence" value="ECO:0007669"/>
    <property type="project" value="TreeGrafter"/>
</dbReference>
<dbReference type="PANTHER" id="PTHR11920">
    <property type="entry name" value="GUANYLYL CYCLASE"/>
    <property type="match status" value="1"/>
</dbReference>
<sequence>MDHITERVTGGLDQAREAFHELCQMAMALESEREEKRSIAIARFEAMRTYTLRLREKHRVLRAKYINMVEMYNALAEAAHDRSDSSSSSDEERDDTCSIMENVIRAISEGIVEEETVEEVLNFYNMVITSILGAMATEIGKAQSPSNWRLIMTAYNMIKIVDSAGIGLVFGLRYYGNGKLKPDEIIPYVQHDGLLWAYYRKVVEIVPEGLKSDIESMYKGNDFKSLRDSTKTILKNNPIPPDHEKGVKYFTECQKFTFAATKLLDELGLKIRLSRNVEVYHVKLANAWGICILILIFLIIPFLVFMARNVIWTFQLFATSLNARATALKKQQEKQNKLIYKMLPRLVVEKLKSGEDVIETFESASLFFSSVVGFGSITRGLNPFEVITFLNGFYDVIDDLIDQYDCSKVESISDSYLIASGIPRSNGERHASQLCSMALMFLKASSAIHRPDQPSQTIQVKAGIHTGTVVAGIVGSKLPRYCLFGDTVNTASRMQSQSLPGKVQISSETKLMLDVMGGFITEERGPIYIKGKGRLNTFWLNEEME</sequence>
<keyword evidence="3" id="KW-0547">Nucleotide-binding</keyword>
<dbReference type="GO" id="GO:0007168">
    <property type="term" value="P:receptor guanylyl cyclase signaling pathway"/>
    <property type="evidence" value="ECO:0007669"/>
    <property type="project" value="TreeGrafter"/>
</dbReference>
<keyword evidence="11" id="KW-1185">Reference proteome</keyword>
<dbReference type="GO" id="GO:0000166">
    <property type="term" value="F:nucleotide binding"/>
    <property type="evidence" value="ECO:0007669"/>
    <property type="project" value="UniProtKB-KW"/>
</dbReference>
<dbReference type="STRING" id="6832.A0A553NRA6"/>
<dbReference type="CDD" id="cd07302">
    <property type="entry name" value="CHD"/>
    <property type="match status" value="1"/>
</dbReference>
<evidence type="ECO:0000313" key="10">
    <source>
        <dbReference type="EMBL" id="TRY67940.1"/>
    </source>
</evidence>
<reference evidence="10 11" key="1">
    <citation type="journal article" date="2018" name="Nat. Ecol. Evol.">
        <title>Genomic signatures of mitonuclear coevolution across populations of Tigriopus californicus.</title>
        <authorList>
            <person name="Barreto F.S."/>
            <person name="Watson E.T."/>
            <person name="Lima T.G."/>
            <person name="Willett C.S."/>
            <person name="Edmands S."/>
            <person name="Li W."/>
            <person name="Burton R.S."/>
        </authorList>
    </citation>
    <scope>NUCLEOTIDE SEQUENCE [LARGE SCALE GENOMIC DNA]</scope>
    <source>
        <strain evidence="10 11">San Diego</strain>
    </source>
</reference>
<evidence type="ECO:0000256" key="1">
    <source>
        <dbReference type="ARBA" id="ARBA00004370"/>
    </source>
</evidence>
<feature type="domain" description="Guanylate cyclase" evidence="9">
    <location>
        <begin position="365"/>
        <end position="495"/>
    </location>
</feature>
<evidence type="ECO:0000256" key="3">
    <source>
        <dbReference type="ARBA" id="ARBA00022741"/>
    </source>
</evidence>
<keyword evidence="2 8" id="KW-0812">Transmembrane</keyword>
<dbReference type="GO" id="GO:0035556">
    <property type="term" value="P:intracellular signal transduction"/>
    <property type="evidence" value="ECO:0007669"/>
    <property type="project" value="InterPro"/>
</dbReference>
<dbReference type="InterPro" id="IPR050401">
    <property type="entry name" value="Cyclic_nucleotide_synthase"/>
</dbReference>
<dbReference type="Pfam" id="PF00211">
    <property type="entry name" value="Guanylate_cyc"/>
    <property type="match status" value="1"/>
</dbReference>
<dbReference type="SMART" id="SM00044">
    <property type="entry name" value="CYCc"/>
    <property type="match status" value="1"/>
</dbReference>
<keyword evidence="6" id="KW-0325">Glycoprotein</keyword>
<dbReference type="FunFam" id="3.30.70.1230:FF:000030">
    <property type="entry name" value="Si:ch211-215j19.12"/>
    <property type="match status" value="1"/>
</dbReference>
<dbReference type="OMA" id="NGERHAS"/>
<dbReference type="GO" id="GO:0001653">
    <property type="term" value="F:peptide receptor activity"/>
    <property type="evidence" value="ECO:0007669"/>
    <property type="project" value="TreeGrafter"/>
</dbReference>